<dbReference type="PANTHER" id="PTHR21683:SF3">
    <property type="entry name" value="CILIA AND FLAGELLA ASSOCIATED PROTEIN 100"/>
    <property type="match status" value="1"/>
</dbReference>
<dbReference type="PANTHER" id="PTHR21683">
    <property type="entry name" value="COILED-COIL DOMAIN-CONTAINING PROTEIN 42 LIKE-2-LIKE-RELATED"/>
    <property type="match status" value="1"/>
</dbReference>
<dbReference type="Proteomes" id="UP000708208">
    <property type="component" value="Unassembled WGS sequence"/>
</dbReference>
<evidence type="ECO:0000256" key="2">
    <source>
        <dbReference type="SAM" id="Coils"/>
    </source>
</evidence>
<evidence type="ECO:0000313" key="5">
    <source>
        <dbReference type="EMBL" id="CAG7830070.1"/>
    </source>
</evidence>
<dbReference type="AlphaFoldDB" id="A0A8J2PNC2"/>
<feature type="coiled-coil region" evidence="2">
    <location>
        <begin position="474"/>
        <end position="501"/>
    </location>
</feature>
<dbReference type="EMBL" id="CAJVCH010554120">
    <property type="protein sequence ID" value="CAG7830070.1"/>
    <property type="molecule type" value="Genomic_DNA"/>
</dbReference>
<evidence type="ECO:0000313" key="6">
    <source>
        <dbReference type="Proteomes" id="UP000708208"/>
    </source>
</evidence>
<reference evidence="5" key="1">
    <citation type="submission" date="2021-06" db="EMBL/GenBank/DDBJ databases">
        <authorList>
            <person name="Hodson N. C."/>
            <person name="Mongue J. A."/>
            <person name="Jaron S. K."/>
        </authorList>
    </citation>
    <scope>NUCLEOTIDE SEQUENCE</scope>
</reference>
<dbReference type="GO" id="GO:0005856">
    <property type="term" value="C:cytoskeleton"/>
    <property type="evidence" value="ECO:0007669"/>
    <property type="project" value="UniProtKB-ARBA"/>
</dbReference>
<keyword evidence="6" id="KW-1185">Reference proteome</keyword>
<evidence type="ECO:0000256" key="3">
    <source>
        <dbReference type="SAM" id="MobiDB-lite"/>
    </source>
</evidence>
<dbReference type="OrthoDB" id="10264063at2759"/>
<feature type="domain" description="DUF4200" evidence="4">
    <location>
        <begin position="173"/>
        <end position="289"/>
    </location>
</feature>
<accession>A0A8J2PNC2</accession>
<evidence type="ECO:0000256" key="1">
    <source>
        <dbReference type="ARBA" id="ARBA00023054"/>
    </source>
</evidence>
<name>A0A8J2PNC2_9HEXA</name>
<gene>
    <name evidence="5" type="ORF">AFUS01_LOCUS39897</name>
</gene>
<dbReference type="InterPro" id="IPR051147">
    <property type="entry name" value="CFAP_domain-containing"/>
</dbReference>
<proteinExistence type="predicted"/>
<feature type="region of interest" description="Disordered" evidence="3">
    <location>
        <begin position="600"/>
        <end position="631"/>
    </location>
</feature>
<dbReference type="Pfam" id="PF13863">
    <property type="entry name" value="DUF4200"/>
    <property type="match status" value="1"/>
</dbReference>
<sequence>MEKVEEDGALTSSASMSAFSYVDSGDSQTRFSPVEMPTRPWMPIELPTIGELRKSVRQRPKFTMPQDTIVVPFVDGDDQRNPFDIPVDIPGYMYKHLEERAKERLDALAVPTLEKETMITKAYKLVSQRVAPFSVTSTDPSERQIWQQVIWEAKRGLNVSKMQKISRNVSSAYITHRKRLFYLDHAIHARRLALKKLRRDAELEERALKNFEWLVQFTQDAFDTFLKENDDDTMAAVHAAETALKEKLEKMLEARTLSIHINTVKTDILAANESLKECKSYMKFLDDIATELMRRDELEATRAARRQQQIKEEMLKFLKEGMTLTEARAAVKANENEAIIDTFGGKFSKNSGEQIADDTSDAHFLSQLQEEAQGGMVSIEENESPSETLLGEDPDGFNESELLNSMELVGGNEVTDRQELANLSFTNPKQLLDIYLEMEEQNLSLIQHAQHSEETLEGIQGQIRKTKKIMDHKARLLRNEINKTEAANDKMEERVHAIKAIINMFSGGHYDVKGQEKFMRLLRKHVSKVFKTAITNNKIANDSQLTAVLMLTAVEKQFEDLVRDIESMPTEVVVKISREMEKDRRENERLERMQDRKYKQSQRVNRSIERAKAPVKHKRGRPLFPRSRPPKEVINLSQNDLDIKAAEDEYNYYFGE</sequence>
<comment type="caution">
    <text evidence="5">The sequence shown here is derived from an EMBL/GenBank/DDBJ whole genome shotgun (WGS) entry which is preliminary data.</text>
</comment>
<protein>
    <recommendedName>
        <fullName evidence="4">DUF4200 domain-containing protein</fullName>
    </recommendedName>
</protein>
<feature type="coiled-coil region" evidence="2">
    <location>
        <begin position="573"/>
        <end position="600"/>
    </location>
</feature>
<dbReference type="InterPro" id="IPR025252">
    <property type="entry name" value="DUF4200"/>
</dbReference>
<evidence type="ECO:0000259" key="4">
    <source>
        <dbReference type="Pfam" id="PF13863"/>
    </source>
</evidence>
<keyword evidence="1 2" id="KW-0175">Coiled coil</keyword>
<organism evidence="5 6">
    <name type="scientific">Allacma fusca</name>
    <dbReference type="NCBI Taxonomy" id="39272"/>
    <lineage>
        <taxon>Eukaryota</taxon>
        <taxon>Metazoa</taxon>
        <taxon>Ecdysozoa</taxon>
        <taxon>Arthropoda</taxon>
        <taxon>Hexapoda</taxon>
        <taxon>Collembola</taxon>
        <taxon>Symphypleona</taxon>
        <taxon>Sminthuridae</taxon>
        <taxon>Allacma</taxon>
    </lineage>
</organism>